<evidence type="ECO:0000313" key="7">
    <source>
        <dbReference type="Proteomes" id="UP001614394"/>
    </source>
</evidence>
<feature type="DNA-binding region" description="H-T-H motif" evidence="4">
    <location>
        <begin position="43"/>
        <end position="62"/>
    </location>
</feature>
<dbReference type="EMBL" id="JBITYG010000005">
    <property type="protein sequence ID" value="MFI9102809.1"/>
    <property type="molecule type" value="Genomic_DNA"/>
</dbReference>
<dbReference type="Gene3D" id="1.10.10.60">
    <property type="entry name" value="Homeodomain-like"/>
    <property type="match status" value="1"/>
</dbReference>
<dbReference type="InterPro" id="IPR009057">
    <property type="entry name" value="Homeodomain-like_sf"/>
</dbReference>
<evidence type="ECO:0000256" key="1">
    <source>
        <dbReference type="ARBA" id="ARBA00023015"/>
    </source>
</evidence>
<proteinExistence type="predicted"/>
<protein>
    <submittedName>
        <fullName evidence="6">TetR/AcrR family transcriptional regulator</fullName>
    </submittedName>
</protein>
<keyword evidence="2 4" id="KW-0238">DNA-binding</keyword>
<comment type="caution">
    <text evidence="6">The sequence shown here is derived from an EMBL/GenBank/DDBJ whole genome shotgun (WGS) entry which is preliminary data.</text>
</comment>
<evidence type="ECO:0000256" key="4">
    <source>
        <dbReference type="PROSITE-ProRule" id="PRU00335"/>
    </source>
</evidence>
<feature type="domain" description="HTH tetR-type" evidence="5">
    <location>
        <begin position="20"/>
        <end position="80"/>
    </location>
</feature>
<dbReference type="InterPro" id="IPR050109">
    <property type="entry name" value="HTH-type_TetR-like_transc_reg"/>
</dbReference>
<reference evidence="6 7" key="1">
    <citation type="submission" date="2024-10" db="EMBL/GenBank/DDBJ databases">
        <title>The Natural Products Discovery Center: Release of the First 8490 Sequenced Strains for Exploring Actinobacteria Biosynthetic Diversity.</title>
        <authorList>
            <person name="Kalkreuter E."/>
            <person name="Kautsar S.A."/>
            <person name="Yang D."/>
            <person name="Bader C.D."/>
            <person name="Teijaro C.N."/>
            <person name="Fluegel L."/>
            <person name="Davis C.M."/>
            <person name="Simpson J.R."/>
            <person name="Lauterbach L."/>
            <person name="Steele A.D."/>
            <person name="Gui C."/>
            <person name="Meng S."/>
            <person name="Li G."/>
            <person name="Viehrig K."/>
            <person name="Ye F."/>
            <person name="Su P."/>
            <person name="Kiefer A.F."/>
            <person name="Nichols A."/>
            <person name="Cepeda A.J."/>
            <person name="Yan W."/>
            <person name="Fan B."/>
            <person name="Jiang Y."/>
            <person name="Adhikari A."/>
            <person name="Zheng C.-J."/>
            <person name="Schuster L."/>
            <person name="Cowan T.M."/>
            <person name="Smanski M.J."/>
            <person name="Chevrette M.G."/>
            <person name="De Carvalho L.P.S."/>
            <person name="Shen B."/>
        </authorList>
    </citation>
    <scope>NUCLEOTIDE SEQUENCE [LARGE SCALE GENOMIC DNA]</scope>
    <source>
        <strain evidence="6 7">NPDC053399</strain>
    </source>
</reference>
<dbReference type="Proteomes" id="UP001614394">
    <property type="component" value="Unassembled WGS sequence"/>
</dbReference>
<evidence type="ECO:0000256" key="2">
    <source>
        <dbReference type="ARBA" id="ARBA00023125"/>
    </source>
</evidence>
<dbReference type="SUPFAM" id="SSF46689">
    <property type="entry name" value="Homeodomain-like"/>
    <property type="match status" value="1"/>
</dbReference>
<organism evidence="6 7">
    <name type="scientific">Streptomyces fildesensis</name>
    <dbReference type="NCBI Taxonomy" id="375757"/>
    <lineage>
        <taxon>Bacteria</taxon>
        <taxon>Bacillati</taxon>
        <taxon>Actinomycetota</taxon>
        <taxon>Actinomycetes</taxon>
        <taxon>Kitasatosporales</taxon>
        <taxon>Streptomycetaceae</taxon>
        <taxon>Streptomyces</taxon>
    </lineage>
</organism>
<keyword evidence="1" id="KW-0805">Transcription regulation</keyword>
<dbReference type="InterPro" id="IPR011075">
    <property type="entry name" value="TetR_C"/>
</dbReference>
<dbReference type="PROSITE" id="PS50977">
    <property type="entry name" value="HTH_TETR_2"/>
    <property type="match status" value="1"/>
</dbReference>
<dbReference type="PANTHER" id="PTHR30055:SF225">
    <property type="entry name" value="TRANSCRIPTIONAL REGULATORY PROTEIN-RELATED"/>
    <property type="match status" value="1"/>
</dbReference>
<keyword evidence="7" id="KW-1185">Reference proteome</keyword>
<dbReference type="Pfam" id="PF00440">
    <property type="entry name" value="TetR_N"/>
    <property type="match status" value="1"/>
</dbReference>
<evidence type="ECO:0000256" key="3">
    <source>
        <dbReference type="ARBA" id="ARBA00023163"/>
    </source>
</evidence>
<name>A0ABW8C8R0_9ACTN</name>
<dbReference type="InterPro" id="IPR036271">
    <property type="entry name" value="Tet_transcr_reg_TetR-rel_C_sf"/>
</dbReference>
<dbReference type="RefSeq" id="WP_250978080.1">
    <property type="nucleotide sequence ID" value="NZ_JBITYG010000005.1"/>
</dbReference>
<dbReference type="PANTHER" id="PTHR30055">
    <property type="entry name" value="HTH-TYPE TRANSCRIPTIONAL REGULATOR RUTR"/>
    <property type="match status" value="1"/>
</dbReference>
<dbReference type="SUPFAM" id="SSF48498">
    <property type="entry name" value="Tetracyclin repressor-like, C-terminal domain"/>
    <property type="match status" value="1"/>
</dbReference>
<evidence type="ECO:0000259" key="5">
    <source>
        <dbReference type="PROSITE" id="PS50977"/>
    </source>
</evidence>
<keyword evidence="3" id="KW-0804">Transcription</keyword>
<gene>
    <name evidence="6" type="ORF">ACIGXA_20030</name>
</gene>
<dbReference type="Pfam" id="PF16859">
    <property type="entry name" value="TetR_C_11"/>
    <property type="match status" value="1"/>
</dbReference>
<dbReference type="InterPro" id="IPR001647">
    <property type="entry name" value="HTH_TetR"/>
</dbReference>
<evidence type="ECO:0000313" key="6">
    <source>
        <dbReference type="EMBL" id="MFI9102809.1"/>
    </source>
</evidence>
<dbReference type="PRINTS" id="PR00455">
    <property type="entry name" value="HTHTETR"/>
</dbReference>
<sequence length="203" mass="21878">MGTSQRIRSGAPVLPRRRGSVLERAILDAALEQLGAVGWAGMTMEGVAARAQTGKAALYRRWPSKEALVADALRLGLPQIGAPPDLGTLREDLLCLVMRMREAMYSQGGIALRAVLDECDHAAAQPFVDLIIQGVIEPGKELILDVVRRGITRGTVRADATAAIVADVAPALMMYRAKIGDHRIGEQDMADLVDHVMLPLLRP</sequence>
<accession>A0ABW8C8R0</accession>
<dbReference type="Gene3D" id="1.10.357.10">
    <property type="entry name" value="Tetracycline Repressor, domain 2"/>
    <property type="match status" value="1"/>
</dbReference>